<dbReference type="Gene3D" id="3.40.50.300">
    <property type="entry name" value="P-loop containing nucleotide triphosphate hydrolases"/>
    <property type="match status" value="1"/>
</dbReference>
<dbReference type="Pfam" id="PF07728">
    <property type="entry name" value="AAA_5"/>
    <property type="match status" value="1"/>
</dbReference>
<dbReference type="GO" id="GO:0016887">
    <property type="term" value="F:ATP hydrolysis activity"/>
    <property type="evidence" value="ECO:0007669"/>
    <property type="project" value="InterPro"/>
</dbReference>
<accession>A0A7Y0HTS5</accession>
<dbReference type="PANTHER" id="PTHR37291:SF1">
    <property type="entry name" value="TYPE IV METHYL-DIRECTED RESTRICTION ENZYME ECOKMCRB SUBUNIT"/>
    <property type="match status" value="1"/>
</dbReference>
<gene>
    <name evidence="2" type="ORF">G1C95_2081</name>
</gene>
<dbReference type="InterPro" id="IPR027417">
    <property type="entry name" value="P-loop_NTPase"/>
</dbReference>
<evidence type="ECO:0000259" key="1">
    <source>
        <dbReference type="SMART" id="SM00382"/>
    </source>
</evidence>
<comment type="caution">
    <text evidence="2">The sequence shown here is derived from an EMBL/GenBank/DDBJ whole genome shotgun (WGS) entry which is preliminary data.</text>
</comment>
<dbReference type="InterPro" id="IPR003593">
    <property type="entry name" value="AAA+_ATPase"/>
</dbReference>
<organism evidence="2 3">
    <name type="scientific">Bifidobacterium oedipodis</name>
    <dbReference type="NCBI Taxonomy" id="2675322"/>
    <lineage>
        <taxon>Bacteria</taxon>
        <taxon>Bacillati</taxon>
        <taxon>Actinomycetota</taxon>
        <taxon>Actinomycetes</taxon>
        <taxon>Bifidobacteriales</taxon>
        <taxon>Bifidobacteriaceae</taxon>
        <taxon>Bifidobacterium</taxon>
    </lineage>
</organism>
<feature type="domain" description="AAA+ ATPase" evidence="1">
    <location>
        <begin position="341"/>
        <end position="523"/>
    </location>
</feature>
<dbReference type="Proteomes" id="UP000532194">
    <property type="component" value="Unassembled WGS sequence"/>
</dbReference>
<dbReference type="EMBL" id="JAAIII010000007">
    <property type="protein sequence ID" value="NMM94893.1"/>
    <property type="molecule type" value="Genomic_DNA"/>
</dbReference>
<keyword evidence="3" id="KW-1185">Reference proteome</keyword>
<keyword evidence="2" id="KW-0255">Endonuclease</keyword>
<dbReference type="AlphaFoldDB" id="A0A7Y0HTS5"/>
<evidence type="ECO:0000313" key="3">
    <source>
        <dbReference type="Proteomes" id="UP000532194"/>
    </source>
</evidence>
<protein>
    <submittedName>
        <fullName evidence="2">Endonuclease</fullName>
    </submittedName>
</protein>
<dbReference type="PANTHER" id="PTHR37291">
    <property type="entry name" value="5-METHYLCYTOSINE-SPECIFIC RESTRICTION ENZYME B"/>
    <property type="match status" value="1"/>
</dbReference>
<dbReference type="RefSeq" id="WP_169172907.1">
    <property type="nucleotide sequence ID" value="NZ_JAAIII010000007.1"/>
</dbReference>
<dbReference type="SUPFAM" id="SSF52540">
    <property type="entry name" value="P-loop containing nucleoside triphosphate hydrolases"/>
    <property type="match status" value="1"/>
</dbReference>
<keyword evidence="2" id="KW-0540">Nuclease</keyword>
<evidence type="ECO:0000313" key="2">
    <source>
        <dbReference type="EMBL" id="NMM94893.1"/>
    </source>
</evidence>
<dbReference type="GO" id="GO:0005524">
    <property type="term" value="F:ATP binding"/>
    <property type="evidence" value="ECO:0007669"/>
    <property type="project" value="InterPro"/>
</dbReference>
<dbReference type="GO" id="GO:0004519">
    <property type="term" value="F:endonuclease activity"/>
    <property type="evidence" value="ECO:0007669"/>
    <property type="project" value="UniProtKB-KW"/>
</dbReference>
<name>A0A7Y0HTS5_9BIFI</name>
<dbReference type="InterPro" id="IPR052934">
    <property type="entry name" value="Methyl-DNA_Rec/Restrict_Enz"/>
</dbReference>
<keyword evidence="2" id="KW-0378">Hydrolase</keyword>
<reference evidence="2 3" key="1">
    <citation type="submission" date="2020-02" db="EMBL/GenBank/DDBJ databases">
        <title>Characterization of phylogenetic diversity of novel bifidobacterial species isolated in Czech ZOOs.</title>
        <authorList>
            <person name="Lugli G.A."/>
            <person name="Vera N.B."/>
            <person name="Ventura M."/>
        </authorList>
    </citation>
    <scope>NUCLEOTIDE SEQUENCE [LARGE SCALE GENOMIC DNA]</scope>
    <source>
        <strain evidence="2 3">DSM 109957</strain>
    </source>
</reference>
<proteinExistence type="predicted"/>
<dbReference type="SMART" id="SM00382">
    <property type="entry name" value="AAA"/>
    <property type="match status" value="1"/>
</dbReference>
<dbReference type="CDD" id="cd00009">
    <property type="entry name" value="AAA"/>
    <property type="match status" value="1"/>
</dbReference>
<sequence>MSLTLPEYLGLNEEDEKKIFIRLVLTDGWEHYNTADLRLDYFLPSFDIPNYPSTTFHFGGKKGRYENGDVFLLFARMPSDVDSYLFVDCHQWKDDNGHFGWLDSQHSISIEDFVRANRCRLVLHVSKNTLIKSELVNHGAQPNNRQMIFFLEELSADPDSFISLQCIPQPFNDVNQRKMNFKAYVNAEDGAGKADSTASSYASVLNETLGKVGYGDKAESVADVMGIDPRTTFLDLIDHNDIRKILNSFGASTNVRRSKNGSDHNALWSALRHYEDFLKGRNVGESAEDGTSIDMETPNDNTLQADGFEPSTALNDELGDFTDDTIPERTIIAETSRRLLQYKNVILHGVPGTGKTFLARQIAASIIGIDENELDTSKQFGFVQFHPNYDYSDFIEGLRPATDSDGRAQFELKPGIFKSFVDFAKQYEERNVTFVFLIDEINRGDIARILGELFYAIDPGYRGPKGSIETQFANMHTDENAKIYVPKNVFVLATMNDLDRSIDTFDFATRRRFSFVEIDPNSSQSMLGDGSSERAQETVNVMNRLNEAIQRVGIGLGKQYQLGAAYFKPYVDDPGLKFEPFWERDIRPLLEEYLYGSDDIDEKLKQLHDASVGSVEA</sequence>
<dbReference type="InterPro" id="IPR011704">
    <property type="entry name" value="ATPase_dyneun-rel_AAA"/>
</dbReference>